<evidence type="ECO:0000313" key="1">
    <source>
        <dbReference type="EMBL" id="KAJ4437121.1"/>
    </source>
</evidence>
<evidence type="ECO:0000313" key="2">
    <source>
        <dbReference type="Proteomes" id="UP001148838"/>
    </source>
</evidence>
<gene>
    <name evidence="1" type="ORF">ANN_17256</name>
</gene>
<proteinExistence type="predicted"/>
<comment type="caution">
    <text evidence="1">The sequence shown here is derived from an EMBL/GenBank/DDBJ whole genome shotgun (WGS) entry which is preliminary data.</text>
</comment>
<protein>
    <submittedName>
        <fullName evidence="1">Uncharacterized protein</fullName>
    </submittedName>
</protein>
<dbReference type="EMBL" id="JAJSOF020000021">
    <property type="protein sequence ID" value="KAJ4437121.1"/>
    <property type="molecule type" value="Genomic_DNA"/>
</dbReference>
<keyword evidence="2" id="KW-1185">Reference proteome</keyword>
<name>A0ABQ8STM2_PERAM</name>
<organism evidence="1 2">
    <name type="scientific">Periplaneta americana</name>
    <name type="common">American cockroach</name>
    <name type="synonym">Blatta americana</name>
    <dbReference type="NCBI Taxonomy" id="6978"/>
    <lineage>
        <taxon>Eukaryota</taxon>
        <taxon>Metazoa</taxon>
        <taxon>Ecdysozoa</taxon>
        <taxon>Arthropoda</taxon>
        <taxon>Hexapoda</taxon>
        <taxon>Insecta</taxon>
        <taxon>Pterygota</taxon>
        <taxon>Neoptera</taxon>
        <taxon>Polyneoptera</taxon>
        <taxon>Dictyoptera</taxon>
        <taxon>Blattodea</taxon>
        <taxon>Blattoidea</taxon>
        <taxon>Blattidae</taxon>
        <taxon>Blattinae</taxon>
        <taxon>Periplaneta</taxon>
    </lineage>
</organism>
<accession>A0ABQ8STM2</accession>
<dbReference type="Proteomes" id="UP001148838">
    <property type="component" value="Unassembled WGS sequence"/>
</dbReference>
<reference evidence="1 2" key="1">
    <citation type="journal article" date="2022" name="Allergy">
        <title>Genome assembly and annotation of Periplaneta americana reveal a comprehensive cockroach allergen profile.</title>
        <authorList>
            <person name="Wang L."/>
            <person name="Xiong Q."/>
            <person name="Saelim N."/>
            <person name="Wang L."/>
            <person name="Nong W."/>
            <person name="Wan A.T."/>
            <person name="Shi M."/>
            <person name="Liu X."/>
            <person name="Cao Q."/>
            <person name="Hui J.H.L."/>
            <person name="Sookrung N."/>
            <person name="Leung T.F."/>
            <person name="Tungtrongchitr A."/>
            <person name="Tsui S.K.W."/>
        </authorList>
    </citation>
    <scope>NUCLEOTIDE SEQUENCE [LARGE SCALE GENOMIC DNA]</scope>
    <source>
        <strain evidence="1">PWHHKU_190912</strain>
    </source>
</reference>
<sequence>MAVLCEGGNEPAGSLKAICEIAVWTRHLIPSLVLEQGERRKDDNNALSELAMRISYKICHESAEELKTFNEGEFIKRCLIILADEPCPQQVGEVEAIRLSRRTVVRRLQYARMDYVLPAARAQCVTFILAIKINIVTGLLSETALQGRVAHETPLPALTCYIQSKTAVQRRITK</sequence>